<reference evidence="1" key="1">
    <citation type="submission" date="2021-03" db="EMBL/GenBank/DDBJ databases">
        <authorList>
            <person name="Tran Van P."/>
        </authorList>
    </citation>
    <scope>NUCLEOTIDE SEQUENCE</scope>
</reference>
<name>A0ABN7PTJ4_TIMPD</name>
<accession>A0ABN7PTJ4</accession>
<gene>
    <name evidence="1" type="ORF">TPAB3V08_LOCUS16522</name>
</gene>
<organism evidence="1 2">
    <name type="scientific">Timema podura</name>
    <name type="common">Walking stick</name>
    <dbReference type="NCBI Taxonomy" id="61482"/>
    <lineage>
        <taxon>Eukaryota</taxon>
        <taxon>Metazoa</taxon>
        <taxon>Ecdysozoa</taxon>
        <taxon>Arthropoda</taxon>
        <taxon>Hexapoda</taxon>
        <taxon>Insecta</taxon>
        <taxon>Pterygota</taxon>
        <taxon>Neoptera</taxon>
        <taxon>Polyneoptera</taxon>
        <taxon>Phasmatodea</taxon>
        <taxon>Timematodea</taxon>
        <taxon>Timematoidea</taxon>
        <taxon>Timematidae</taxon>
        <taxon>Timema</taxon>
    </lineage>
</organism>
<proteinExistence type="predicted"/>
<dbReference type="EMBL" id="CAJPIN010154865">
    <property type="protein sequence ID" value="CAG2069580.1"/>
    <property type="molecule type" value="Genomic_DNA"/>
</dbReference>
<comment type="caution">
    <text evidence="1">The sequence shown here is derived from an EMBL/GenBank/DDBJ whole genome shotgun (WGS) entry which is preliminary data.</text>
</comment>
<protein>
    <submittedName>
        <fullName evidence="1">Uncharacterized protein</fullName>
    </submittedName>
</protein>
<keyword evidence="2" id="KW-1185">Reference proteome</keyword>
<evidence type="ECO:0000313" key="2">
    <source>
        <dbReference type="Proteomes" id="UP001153148"/>
    </source>
</evidence>
<evidence type="ECO:0000313" key="1">
    <source>
        <dbReference type="EMBL" id="CAG2069580.1"/>
    </source>
</evidence>
<dbReference type="Proteomes" id="UP001153148">
    <property type="component" value="Unassembled WGS sequence"/>
</dbReference>
<sequence>MGLGTGMVRETSSLMLGNYFKRRREFVEMVVQAGAGVGIALFSVFYKEAVVLIISTKGESCRSHDLTYEYVKVSLVTFL</sequence>